<dbReference type="Gene3D" id="3.40.190.10">
    <property type="entry name" value="Periplasmic binding protein-like II"/>
    <property type="match status" value="1"/>
</dbReference>
<proteinExistence type="inferred from homology"/>
<dbReference type="Gene3D" id="3.10.105.10">
    <property type="entry name" value="Dipeptide-binding Protein, Domain 3"/>
    <property type="match status" value="1"/>
</dbReference>
<dbReference type="RefSeq" id="WP_270076276.1">
    <property type="nucleotide sequence ID" value="NZ_CP115174.1"/>
</dbReference>
<reference evidence="6 7" key="1">
    <citation type="submission" date="2022-12" db="EMBL/GenBank/DDBJ databases">
        <title>Sphingomonas abieness sp. nov., an endophytic bacterium isolated from Abies koreana.</title>
        <authorList>
            <person name="Jiang L."/>
            <person name="Lee J."/>
        </authorList>
    </citation>
    <scope>NUCLEOTIDE SEQUENCE [LARGE SCALE GENOMIC DNA]</scope>
    <source>
        <strain evidence="7">PAMB 00755</strain>
    </source>
</reference>
<evidence type="ECO:0000256" key="3">
    <source>
        <dbReference type="ARBA" id="ARBA00022448"/>
    </source>
</evidence>
<evidence type="ECO:0000313" key="7">
    <source>
        <dbReference type="Proteomes" id="UP001210865"/>
    </source>
</evidence>
<dbReference type="InterPro" id="IPR039424">
    <property type="entry name" value="SBP_5"/>
</dbReference>
<evidence type="ECO:0000313" key="6">
    <source>
        <dbReference type="EMBL" id="WBO21628.1"/>
    </source>
</evidence>
<evidence type="ECO:0000256" key="1">
    <source>
        <dbReference type="ARBA" id="ARBA00004418"/>
    </source>
</evidence>
<evidence type="ECO:0000256" key="2">
    <source>
        <dbReference type="ARBA" id="ARBA00005695"/>
    </source>
</evidence>
<keyword evidence="4" id="KW-0732">Signal</keyword>
<dbReference type="Gene3D" id="3.90.76.10">
    <property type="entry name" value="Dipeptide-binding Protein, Domain 1"/>
    <property type="match status" value="1"/>
</dbReference>
<keyword evidence="7" id="KW-1185">Reference proteome</keyword>
<evidence type="ECO:0000256" key="4">
    <source>
        <dbReference type="ARBA" id="ARBA00022729"/>
    </source>
</evidence>
<dbReference type="EMBL" id="CP115174">
    <property type="protein sequence ID" value="WBO21628.1"/>
    <property type="molecule type" value="Genomic_DNA"/>
</dbReference>
<comment type="subcellular location">
    <subcellularLocation>
        <location evidence="1">Periplasm</location>
    </subcellularLocation>
</comment>
<dbReference type="PROSITE" id="PS51257">
    <property type="entry name" value="PROKAR_LIPOPROTEIN"/>
    <property type="match status" value="1"/>
</dbReference>
<evidence type="ECO:0000259" key="5">
    <source>
        <dbReference type="Pfam" id="PF00496"/>
    </source>
</evidence>
<dbReference type="PANTHER" id="PTHR30290">
    <property type="entry name" value="PERIPLASMIC BINDING COMPONENT OF ABC TRANSPORTER"/>
    <property type="match status" value="1"/>
</dbReference>
<sequence length="488" mass="51024">MIRASLLVSALLALLGGCRRQEDAGPIAVSVVGPALGSGAATPVRGQLTAPAAALIGATGQGLLRFDAAGQVVPGTAARWIVSDEGRSLIFRLPDVRTPGTTAIDAAQIARRIHAAMADGSDNPLKPLLGAISEVDAVTPQVIDIELKAPRPNMLQLFAQPALAMGGGGRGPLAIVSARNGVVLLRPLPDPQADPDNPPPRPPRVLLRGEAAGRAVARFVAGDTDLLLGGRFEDLPVAHIAALPRGVLHVDPVKGLFGLAFVAADHGFTTEAGNRRALAMAIDRDRIGRLLDIPGWAPATATITTPTPEIDRPAAPAWTGIALPDRQTQARTILRHWQAAHGALPTLRIAMPAGPGARLLFAAIASDWQAIGLSAVAVGQEDPADLRLIDDVAPAEVASFYLRAFACDRGVPCTAVTDRLLIEARNANSLAERAVLLAQADALITDNAPFIALGNPVRWSLVSPALDLYRDSPRAIHPLNELRSPLKR</sequence>
<accession>A0ABY7NLW8</accession>
<dbReference type="Proteomes" id="UP001210865">
    <property type="component" value="Chromosome"/>
</dbReference>
<dbReference type="InterPro" id="IPR000914">
    <property type="entry name" value="SBP_5_dom"/>
</dbReference>
<name>A0ABY7NLW8_9SPHN</name>
<dbReference type="SUPFAM" id="SSF53850">
    <property type="entry name" value="Periplasmic binding protein-like II"/>
    <property type="match status" value="1"/>
</dbReference>
<organism evidence="6 7">
    <name type="scientific">Sphingomonas abietis</name>
    <dbReference type="NCBI Taxonomy" id="3012344"/>
    <lineage>
        <taxon>Bacteria</taxon>
        <taxon>Pseudomonadati</taxon>
        <taxon>Pseudomonadota</taxon>
        <taxon>Alphaproteobacteria</taxon>
        <taxon>Sphingomonadales</taxon>
        <taxon>Sphingomonadaceae</taxon>
        <taxon>Sphingomonas</taxon>
    </lineage>
</organism>
<protein>
    <submittedName>
        <fullName evidence="6">ABC transporter substrate-binding protein</fullName>
    </submittedName>
</protein>
<dbReference type="Pfam" id="PF00496">
    <property type="entry name" value="SBP_bac_5"/>
    <property type="match status" value="1"/>
</dbReference>
<keyword evidence="3" id="KW-0813">Transport</keyword>
<comment type="similarity">
    <text evidence="2">Belongs to the bacterial solute-binding protein 5 family.</text>
</comment>
<gene>
    <name evidence="6" type="ORF">PBT88_15805</name>
</gene>
<dbReference type="PANTHER" id="PTHR30290:SF10">
    <property type="entry name" value="PERIPLASMIC OLIGOPEPTIDE-BINDING PROTEIN-RELATED"/>
    <property type="match status" value="1"/>
</dbReference>
<feature type="domain" description="Solute-binding protein family 5" evidence="5">
    <location>
        <begin position="71"/>
        <end position="375"/>
    </location>
</feature>